<evidence type="ECO:0000256" key="5">
    <source>
        <dbReference type="ARBA" id="ARBA00023002"/>
    </source>
</evidence>
<feature type="domain" description="Enoyl reductase (ER)" evidence="7">
    <location>
        <begin position="8"/>
        <end position="347"/>
    </location>
</feature>
<evidence type="ECO:0000313" key="9">
    <source>
        <dbReference type="Proteomes" id="UP000239874"/>
    </source>
</evidence>
<dbReference type="Pfam" id="PF08240">
    <property type="entry name" value="ADH_N"/>
    <property type="match status" value="1"/>
</dbReference>
<dbReference type="GO" id="GO:0034079">
    <property type="term" value="P:butanediol biosynthetic process"/>
    <property type="evidence" value="ECO:0007669"/>
    <property type="project" value="TreeGrafter"/>
</dbReference>
<dbReference type="Gene3D" id="3.90.180.10">
    <property type="entry name" value="Medium-chain alcohol dehydrogenases, catalytic domain"/>
    <property type="match status" value="1"/>
</dbReference>
<evidence type="ECO:0000256" key="6">
    <source>
        <dbReference type="RuleBase" id="RU361277"/>
    </source>
</evidence>
<dbReference type="GO" id="GO:0008270">
    <property type="term" value="F:zinc ion binding"/>
    <property type="evidence" value="ECO:0007669"/>
    <property type="project" value="InterPro"/>
</dbReference>
<evidence type="ECO:0000256" key="4">
    <source>
        <dbReference type="ARBA" id="ARBA00022833"/>
    </source>
</evidence>
<dbReference type="InterPro" id="IPR011032">
    <property type="entry name" value="GroES-like_sf"/>
</dbReference>
<dbReference type="SMART" id="SM00829">
    <property type="entry name" value="PKS_ER"/>
    <property type="match status" value="1"/>
</dbReference>
<evidence type="ECO:0000256" key="2">
    <source>
        <dbReference type="ARBA" id="ARBA00008072"/>
    </source>
</evidence>
<dbReference type="InterPro" id="IPR002328">
    <property type="entry name" value="ADH_Zn_CS"/>
</dbReference>
<dbReference type="SUPFAM" id="SSF50129">
    <property type="entry name" value="GroES-like"/>
    <property type="match status" value="1"/>
</dbReference>
<dbReference type="CDD" id="cd08233">
    <property type="entry name" value="butanediol_DH_like"/>
    <property type="match status" value="1"/>
</dbReference>
<sequence>MRALRLHGAKDLRLEEVAKPELRPGAVEIKVEWAGICGTDLHNYTQPFIPDDYIHPLFGEHGPHVQGHEFSGRITAVADDVRDLPVGALVAVEPLMSDGTCPACLRGEYNLCENYGFVGIMGGGGGMSEYVVVPGHRVHLVPEGISAEAAALIEPLSVSWHAVRRSGLRPGDTAVVIGAGPIGLGLLMAAKAQGAGFVAVSEVSAARKRLAAEFGADAVFDPTRDDVVAQVREAVPGGVRASFEASGAGKPAVQALLGVLAKGGTAITVASGHPLEFDPDALMTTEINYTGSFGYNGPDFPGVIEAIRDGRIRPDALVTSRVSLEDAQQRGYEELLNHGDAHVKILVHP</sequence>
<dbReference type="GO" id="GO:0000721">
    <property type="term" value="F:(R,R)-butanediol dehydrogenase activity"/>
    <property type="evidence" value="ECO:0007669"/>
    <property type="project" value="TreeGrafter"/>
</dbReference>
<dbReference type="InterPro" id="IPR013154">
    <property type="entry name" value="ADH-like_N"/>
</dbReference>
<gene>
    <name evidence="8" type="ORF">C5E45_16195</name>
</gene>
<dbReference type="InterPro" id="IPR013149">
    <property type="entry name" value="ADH-like_C"/>
</dbReference>
<reference evidence="8 9" key="1">
    <citation type="submission" date="2018-02" db="EMBL/GenBank/DDBJ databases">
        <title>8 Nocardia nova and 1 Nocardia cyriacigeorgica strain used for evolution to TMP-SMX.</title>
        <authorList>
            <person name="Mehta H."/>
            <person name="Weng J."/>
            <person name="Shamoo Y."/>
        </authorList>
    </citation>
    <scope>NUCLEOTIDE SEQUENCE [LARGE SCALE GENOMIC DNA]</scope>
    <source>
        <strain evidence="8 9">MDA3139</strain>
    </source>
</reference>
<dbReference type="GO" id="GO:0005737">
    <property type="term" value="C:cytoplasm"/>
    <property type="evidence" value="ECO:0007669"/>
    <property type="project" value="TreeGrafter"/>
</dbReference>
<dbReference type="EMBL" id="PSZC01000010">
    <property type="protein sequence ID" value="PPJ37192.1"/>
    <property type="molecule type" value="Genomic_DNA"/>
</dbReference>
<dbReference type="RefSeq" id="WP_104376391.1">
    <property type="nucleotide sequence ID" value="NZ_PSZC01000010.1"/>
</dbReference>
<evidence type="ECO:0000256" key="1">
    <source>
        <dbReference type="ARBA" id="ARBA00001947"/>
    </source>
</evidence>
<evidence type="ECO:0000256" key="3">
    <source>
        <dbReference type="ARBA" id="ARBA00022723"/>
    </source>
</evidence>
<evidence type="ECO:0000259" key="7">
    <source>
        <dbReference type="SMART" id="SM00829"/>
    </source>
</evidence>
<name>A0A2S6APQ4_9NOCA</name>
<dbReference type="SUPFAM" id="SSF51735">
    <property type="entry name" value="NAD(P)-binding Rossmann-fold domains"/>
    <property type="match status" value="1"/>
</dbReference>
<dbReference type="Pfam" id="PF00107">
    <property type="entry name" value="ADH_zinc_N"/>
    <property type="match status" value="1"/>
</dbReference>
<dbReference type="AlphaFoldDB" id="A0A2S6APQ4"/>
<keyword evidence="3 6" id="KW-0479">Metal-binding</keyword>
<organism evidence="8 9">
    <name type="scientific">Nocardia nova</name>
    <dbReference type="NCBI Taxonomy" id="37330"/>
    <lineage>
        <taxon>Bacteria</taxon>
        <taxon>Bacillati</taxon>
        <taxon>Actinomycetota</taxon>
        <taxon>Actinomycetes</taxon>
        <taxon>Mycobacteriales</taxon>
        <taxon>Nocardiaceae</taxon>
        <taxon>Nocardia</taxon>
    </lineage>
</organism>
<dbReference type="OrthoDB" id="241504at2"/>
<dbReference type="InterPro" id="IPR036291">
    <property type="entry name" value="NAD(P)-bd_dom_sf"/>
</dbReference>
<proteinExistence type="inferred from homology"/>
<comment type="cofactor">
    <cofactor evidence="1 6">
        <name>Zn(2+)</name>
        <dbReference type="ChEBI" id="CHEBI:29105"/>
    </cofactor>
</comment>
<keyword evidence="4 6" id="KW-0862">Zinc</keyword>
<keyword evidence="5" id="KW-0560">Oxidoreductase</keyword>
<dbReference type="InterPro" id="IPR020843">
    <property type="entry name" value="ER"/>
</dbReference>
<dbReference type="PANTHER" id="PTHR43161">
    <property type="entry name" value="SORBITOL DEHYDROGENASE"/>
    <property type="match status" value="1"/>
</dbReference>
<dbReference type="PROSITE" id="PS00059">
    <property type="entry name" value="ADH_ZINC"/>
    <property type="match status" value="1"/>
</dbReference>
<comment type="caution">
    <text evidence="8">The sequence shown here is derived from an EMBL/GenBank/DDBJ whole genome shotgun (WGS) entry which is preliminary data.</text>
</comment>
<dbReference type="PANTHER" id="PTHR43161:SF23">
    <property type="entry name" value="(R,R)-BUTANEDIOL DEHYDROGENASE-RELATED"/>
    <property type="match status" value="1"/>
</dbReference>
<dbReference type="Proteomes" id="UP000239874">
    <property type="component" value="Unassembled WGS sequence"/>
</dbReference>
<protein>
    <submittedName>
        <fullName evidence="8">Zinc-binding alcohol dehydrogenase</fullName>
    </submittedName>
</protein>
<accession>A0A2S6APQ4</accession>
<comment type="similarity">
    <text evidence="2 6">Belongs to the zinc-containing alcohol dehydrogenase family.</text>
</comment>
<dbReference type="Gene3D" id="3.40.50.720">
    <property type="entry name" value="NAD(P)-binding Rossmann-like Domain"/>
    <property type="match status" value="1"/>
</dbReference>
<evidence type="ECO:0000313" key="8">
    <source>
        <dbReference type="EMBL" id="PPJ37192.1"/>
    </source>
</evidence>